<protein>
    <submittedName>
        <fullName evidence="2">LAFE_0G00474g1_1</fullName>
    </submittedName>
</protein>
<dbReference type="Pfam" id="PF13532">
    <property type="entry name" value="2OG-FeII_Oxy_2"/>
    <property type="match status" value="1"/>
</dbReference>
<dbReference type="InterPro" id="IPR037151">
    <property type="entry name" value="AlkB-like_sf"/>
</dbReference>
<proteinExistence type="predicted"/>
<gene>
    <name evidence="2" type="ORF">LAFE_0G00474G</name>
</gene>
<dbReference type="STRING" id="4955.A0A1G4MGY8"/>
<feature type="domain" description="Fe2OG dioxygenase" evidence="1">
    <location>
        <begin position="210"/>
        <end position="320"/>
    </location>
</feature>
<dbReference type="PANTHER" id="PTHR31212">
    <property type="entry name" value="ALPHA-KETOGLUTARATE-DEPENDENT DIOXYGENASE ALKB HOMOLOG 3"/>
    <property type="match status" value="1"/>
</dbReference>
<dbReference type="GO" id="GO:0051213">
    <property type="term" value="F:dioxygenase activity"/>
    <property type="evidence" value="ECO:0007669"/>
    <property type="project" value="InterPro"/>
</dbReference>
<reference evidence="2 3" key="1">
    <citation type="submission" date="2016-03" db="EMBL/GenBank/DDBJ databases">
        <authorList>
            <person name="Devillers H."/>
        </authorList>
    </citation>
    <scope>NUCLEOTIDE SEQUENCE [LARGE SCALE GENOMIC DNA]</scope>
    <source>
        <strain evidence="2">CBS 6772</strain>
    </source>
</reference>
<keyword evidence="3" id="KW-1185">Reference proteome</keyword>
<dbReference type="InterPro" id="IPR005123">
    <property type="entry name" value="Oxoglu/Fe-dep_dioxygenase_dom"/>
</dbReference>
<sequence length="406" mass="46181">MSDTTEEKLAKLVTLFPDYEKEALLDILVSCNGSIREVTLLIDGDYSKLKEIESQRKRLKTKSQQTLLSCFSSPSSAISARTLPRGSNGKPINLYTKSEIESSLRYCTYHPNIFPDQLADSLLKMGLEDDAAAPNEFYLFGNKCVSNHKTRIYSNQPNGSSMNYNGKKVKNVGAYTDELAMAQVIIEETVNTALGKRKVLPFQVKPGDWNVQTVLCNIYGRESNLDWHSDRLTHIGAHAVIASVSLGFSREFRVRKVYPTNSQVYSIHPSHNSLIIMHAGFQEEYKHCVPFLPKRRAIPADEIHPLSGTSRVNLTYRNYTMSQNPTCEKCGYPMELRRAFKDSKNRGKYLWQCAKSYTDQNGFKEGNECRGMRFARLNCDPPYTNDERLCSTWLADDDYEAKQIQQ</sequence>
<evidence type="ECO:0000259" key="1">
    <source>
        <dbReference type="PROSITE" id="PS51471"/>
    </source>
</evidence>
<name>A0A1G4MGY8_LACFM</name>
<evidence type="ECO:0000313" key="2">
    <source>
        <dbReference type="EMBL" id="SCW02988.1"/>
    </source>
</evidence>
<organism evidence="2 3">
    <name type="scientific">Lachancea fermentati</name>
    <name type="common">Zygosaccharomyces fermentati</name>
    <dbReference type="NCBI Taxonomy" id="4955"/>
    <lineage>
        <taxon>Eukaryota</taxon>
        <taxon>Fungi</taxon>
        <taxon>Dikarya</taxon>
        <taxon>Ascomycota</taxon>
        <taxon>Saccharomycotina</taxon>
        <taxon>Saccharomycetes</taxon>
        <taxon>Saccharomycetales</taxon>
        <taxon>Saccharomycetaceae</taxon>
        <taxon>Lachancea</taxon>
    </lineage>
</organism>
<dbReference type="Gene3D" id="2.60.120.590">
    <property type="entry name" value="Alpha-ketoglutarate-dependent dioxygenase AlkB-like"/>
    <property type="match status" value="1"/>
</dbReference>
<dbReference type="InterPro" id="IPR027450">
    <property type="entry name" value="AlkB-like"/>
</dbReference>
<dbReference type="PANTHER" id="PTHR31212:SF4">
    <property type="entry name" value="ALPHA-KETOGLUTARATE-DEPENDENT DIOXYGENASE ALKB HOMOLOG 3"/>
    <property type="match status" value="1"/>
</dbReference>
<dbReference type="GO" id="GO:0006307">
    <property type="term" value="P:DNA alkylation repair"/>
    <property type="evidence" value="ECO:0007669"/>
    <property type="project" value="InterPro"/>
</dbReference>
<dbReference type="PROSITE" id="PS51471">
    <property type="entry name" value="FE2OG_OXY"/>
    <property type="match status" value="1"/>
</dbReference>
<dbReference type="SUPFAM" id="SSF51197">
    <property type="entry name" value="Clavaminate synthase-like"/>
    <property type="match status" value="1"/>
</dbReference>
<dbReference type="OrthoDB" id="545910at2759"/>
<evidence type="ECO:0000313" key="3">
    <source>
        <dbReference type="Proteomes" id="UP000190831"/>
    </source>
</evidence>
<dbReference type="Proteomes" id="UP000190831">
    <property type="component" value="Chromosome G"/>
</dbReference>
<accession>A0A1G4MGY8</accession>
<dbReference type="AlphaFoldDB" id="A0A1G4MGY8"/>
<dbReference type="CDD" id="cd14279">
    <property type="entry name" value="CUE"/>
    <property type="match status" value="1"/>
</dbReference>
<dbReference type="EMBL" id="LT598486">
    <property type="protein sequence ID" value="SCW02988.1"/>
    <property type="molecule type" value="Genomic_DNA"/>
</dbReference>
<dbReference type="OMA" id="WHITSAF"/>
<dbReference type="InterPro" id="IPR032854">
    <property type="entry name" value="ALKBH3"/>
</dbReference>